<keyword evidence="1" id="KW-0378">Hydrolase</keyword>
<comment type="caution">
    <text evidence="1">The sequence shown here is derived from an EMBL/GenBank/DDBJ whole genome shotgun (WGS) entry which is preliminary data.</text>
</comment>
<dbReference type="InterPro" id="IPR027417">
    <property type="entry name" value="P-loop_NTPase"/>
</dbReference>
<keyword evidence="1" id="KW-0347">Helicase</keyword>
<protein>
    <submittedName>
        <fullName evidence="1">ATP-dependent DNA helicase PIF1</fullName>
    </submittedName>
</protein>
<keyword evidence="1" id="KW-0547">Nucleotide-binding</keyword>
<dbReference type="OrthoDB" id="416437at2759"/>
<dbReference type="STRING" id="151549.A0A4C2ABQ6"/>
<name>A0A4C2ABQ6_EUMVA</name>
<dbReference type="GO" id="GO:0004386">
    <property type="term" value="F:helicase activity"/>
    <property type="evidence" value="ECO:0007669"/>
    <property type="project" value="UniProtKB-KW"/>
</dbReference>
<evidence type="ECO:0000313" key="2">
    <source>
        <dbReference type="Proteomes" id="UP000299102"/>
    </source>
</evidence>
<keyword evidence="1" id="KW-0067">ATP-binding</keyword>
<dbReference type="EMBL" id="BGZK01002769">
    <property type="protein sequence ID" value="GBP96327.1"/>
    <property type="molecule type" value="Genomic_DNA"/>
</dbReference>
<accession>A0A4C2ABQ6</accession>
<proteinExistence type="predicted"/>
<dbReference type="InterPro" id="IPR051055">
    <property type="entry name" value="PIF1_helicase"/>
</dbReference>
<keyword evidence="2" id="KW-1185">Reference proteome</keyword>
<evidence type="ECO:0000313" key="1">
    <source>
        <dbReference type="EMBL" id="GBP96327.1"/>
    </source>
</evidence>
<reference evidence="1 2" key="1">
    <citation type="journal article" date="2019" name="Commun. Biol.">
        <title>The bagworm genome reveals a unique fibroin gene that provides high tensile strength.</title>
        <authorList>
            <person name="Kono N."/>
            <person name="Nakamura H."/>
            <person name="Ohtoshi R."/>
            <person name="Tomita M."/>
            <person name="Numata K."/>
            <person name="Arakawa K."/>
        </authorList>
    </citation>
    <scope>NUCLEOTIDE SEQUENCE [LARGE SCALE GENOMIC DNA]</scope>
</reference>
<dbReference type="AlphaFoldDB" id="A0A4C2ABQ6"/>
<gene>
    <name evidence="1" type="primary">pif1</name>
    <name evidence="1" type="ORF">EVAR_68481_1</name>
</gene>
<dbReference type="Proteomes" id="UP000299102">
    <property type="component" value="Unassembled WGS sequence"/>
</dbReference>
<organism evidence="1 2">
    <name type="scientific">Eumeta variegata</name>
    <name type="common">Bagworm moth</name>
    <name type="synonym">Eumeta japonica</name>
    <dbReference type="NCBI Taxonomy" id="151549"/>
    <lineage>
        <taxon>Eukaryota</taxon>
        <taxon>Metazoa</taxon>
        <taxon>Ecdysozoa</taxon>
        <taxon>Arthropoda</taxon>
        <taxon>Hexapoda</taxon>
        <taxon>Insecta</taxon>
        <taxon>Pterygota</taxon>
        <taxon>Neoptera</taxon>
        <taxon>Endopterygota</taxon>
        <taxon>Lepidoptera</taxon>
        <taxon>Glossata</taxon>
        <taxon>Ditrysia</taxon>
        <taxon>Tineoidea</taxon>
        <taxon>Psychidae</taxon>
        <taxon>Oiketicinae</taxon>
        <taxon>Eumeta</taxon>
    </lineage>
</organism>
<sequence length="114" mass="12903">MLRRNINVNQGLLDGAMSVIRKIVWAALRRDQLEVGELLQAVFVRIEPSTVAFDALRGQEKIERRILPLILFWAVTVHKLQGTTLNKAFVDLSSCIFAKRQAHVALSRISYVCS</sequence>
<dbReference type="PANTHER" id="PTHR47642">
    <property type="entry name" value="ATP-DEPENDENT DNA HELICASE"/>
    <property type="match status" value="1"/>
</dbReference>
<dbReference type="SUPFAM" id="SSF52540">
    <property type="entry name" value="P-loop containing nucleoside triphosphate hydrolases"/>
    <property type="match status" value="1"/>
</dbReference>